<dbReference type="PANTHER" id="PTHR35006:SF1">
    <property type="entry name" value="BLL2941 PROTEIN"/>
    <property type="match status" value="1"/>
</dbReference>
<dbReference type="RefSeq" id="WP_141375026.1">
    <property type="nucleotide sequence ID" value="NZ_BAPL01000015.1"/>
</dbReference>
<evidence type="ECO:0000313" key="3">
    <source>
        <dbReference type="Proteomes" id="UP000317730"/>
    </source>
</evidence>
<evidence type="ECO:0000259" key="1">
    <source>
        <dbReference type="PROSITE" id="PS51819"/>
    </source>
</evidence>
<sequence>MFTHIMVGSNDIARSQKFYNATFQALDIPPSEIHENGRLSYAHHGVRFMVTKPLDGQPATHANGGTISFAAPSPAHAAAWYKAGVENGGTAIENPPGIRQTPIGPLYLAYLRDPDGNKLCVACKMPENI</sequence>
<dbReference type="Pfam" id="PF00903">
    <property type="entry name" value="Glyoxalase"/>
    <property type="match status" value="1"/>
</dbReference>
<organism evidence="2 3">
    <name type="scientific">Acetobacter peroxydans</name>
    <dbReference type="NCBI Taxonomy" id="104098"/>
    <lineage>
        <taxon>Bacteria</taxon>
        <taxon>Pseudomonadati</taxon>
        <taxon>Pseudomonadota</taxon>
        <taxon>Alphaproteobacteria</taxon>
        <taxon>Acetobacterales</taxon>
        <taxon>Acetobacteraceae</taxon>
        <taxon>Acetobacter</taxon>
    </lineage>
</organism>
<dbReference type="OrthoDB" id="9807407at2"/>
<dbReference type="AlphaFoldDB" id="A0A4Y3TRV3"/>
<dbReference type="InterPro" id="IPR004360">
    <property type="entry name" value="Glyas_Fos-R_dOase_dom"/>
</dbReference>
<dbReference type="PROSITE" id="PS51819">
    <property type="entry name" value="VOC"/>
    <property type="match status" value="1"/>
</dbReference>
<protein>
    <submittedName>
        <fullName evidence="2">Glyoxalase</fullName>
    </submittedName>
</protein>
<gene>
    <name evidence="2" type="ORF">APE01nite_09030</name>
</gene>
<evidence type="ECO:0000313" key="2">
    <source>
        <dbReference type="EMBL" id="GEB85106.1"/>
    </source>
</evidence>
<keyword evidence="3" id="KW-1185">Reference proteome</keyword>
<reference evidence="2 3" key="1">
    <citation type="submission" date="2019-06" db="EMBL/GenBank/DDBJ databases">
        <title>Whole genome shotgun sequence of Acetobacter peroxydans NBRC 13755.</title>
        <authorList>
            <person name="Hosoyama A."/>
            <person name="Uohara A."/>
            <person name="Ohji S."/>
            <person name="Ichikawa N."/>
        </authorList>
    </citation>
    <scope>NUCLEOTIDE SEQUENCE [LARGE SCALE GENOMIC DNA]</scope>
    <source>
        <strain evidence="2 3">NBRC 13755</strain>
    </source>
</reference>
<feature type="domain" description="VOC" evidence="1">
    <location>
        <begin position="1"/>
        <end position="124"/>
    </location>
</feature>
<dbReference type="InterPro" id="IPR029068">
    <property type="entry name" value="Glyas_Bleomycin-R_OHBP_Dase"/>
</dbReference>
<accession>A0A4Y3TRV3</accession>
<dbReference type="PANTHER" id="PTHR35006">
    <property type="entry name" value="GLYOXALASE FAMILY PROTEIN (AFU_ORTHOLOGUE AFUA_5G14830)"/>
    <property type="match status" value="1"/>
</dbReference>
<dbReference type="Proteomes" id="UP000317730">
    <property type="component" value="Unassembled WGS sequence"/>
</dbReference>
<dbReference type="EMBL" id="BJMV01000003">
    <property type="protein sequence ID" value="GEB85106.1"/>
    <property type="molecule type" value="Genomic_DNA"/>
</dbReference>
<name>A0A4Y3TRV3_9PROT</name>
<comment type="caution">
    <text evidence="2">The sequence shown here is derived from an EMBL/GenBank/DDBJ whole genome shotgun (WGS) entry which is preliminary data.</text>
</comment>
<dbReference type="CDD" id="cd07262">
    <property type="entry name" value="VOC_like"/>
    <property type="match status" value="1"/>
</dbReference>
<dbReference type="Gene3D" id="3.10.180.10">
    <property type="entry name" value="2,3-Dihydroxybiphenyl 1,2-Dioxygenase, domain 1"/>
    <property type="match status" value="1"/>
</dbReference>
<proteinExistence type="predicted"/>
<dbReference type="SUPFAM" id="SSF54593">
    <property type="entry name" value="Glyoxalase/Bleomycin resistance protein/Dihydroxybiphenyl dioxygenase"/>
    <property type="match status" value="1"/>
</dbReference>
<dbReference type="InterPro" id="IPR037523">
    <property type="entry name" value="VOC_core"/>
</dbReference>